<accession>A0ABV7FRR7</accession>
<evidence type="ECO:0000313" key="2">
    <source>
        <dbReference type="EMBL" id="MFC3123049.1"/>
    </source>
</evidence>
<reference evidence="3" key="1">
    <citation type="journal article" date="2019" name="Int. J. Syst. Evol. Microbiol.">
        <title>The Global Catalogue of Microorganisms (GCM) 10K type strain sequencing project: providing services to taxonomists for standard genome sequencing and annotation.</title>
        <authorList>
            <consortium name="The Broad Institute Genomics Platform"/>
            <consortium name="The Broad Institute Genome Sequencing Center for Infectious Disease"/>
            <person name="Wu L."/>
            <person name="Ma J."/>
        </authorList>
    </citation>
    <scope>NUCLEOTIDE SEQUENCE [LARGE SCALE GENOMIC DNA]</scope>
    <source>
        <strain evidence="3">KCTC 52473</strain>
    </source>
</reference>
<protein>
    <submittedName>
        <fullName evidence="2">Uncharacterized protein</fullName>
    </submittedName>
</protein>
<organism evidence="2 3">
    <name type="scientific">Agaribacter flavus</name>
    <dbReference type="NCBI Taxonomy" id="1902781"/>
    <lineage>
        <taxon>Bacteria</taxon>
        <taxon>Pseudomonadati</taxon>
        <taxon>Pseudomonadota</taxon>
        <taxon>Gammaproteobacteria</taxon>
        <taxon>Alteromonadales</taxon>
        <taxon>Alteromonadaceae</taxon>
        <taxon>Agaribacter</taxon>
    </lineage>
</organism>
<keyword evidence="3" id="KW-1185">Reference proteome</keyword>
<feature type="chain" id="PRO_5045848564" evidence="1">
    <location>
        <begin position="25"/>
        <end position="172"/>
    </location>
</feature>
<evidence type="ECO:0000313" key="3">
    <source>
        <dbReference type="Proteomes" id="UP001595478"/>
    </source>
</evidence>
<gene>
    <name evidence="2" type="ORF">ACFOHL_15600</name>
</gene>
<feature type="signal peptide" evidence="1">
    <location>
        <begin position="1"/>
        <end position="24"/>
    </location>
</feature>
<comment type="caution">
    <text evidence="2">The sequence shown here is derived from an EMBL/GenBank/DDBJ whole genome shotgun (WGS) entry which is preliminary data.</text>
</comment>
<proteinExistence type="predicted"/>
<dbReference type="Proteomes" id="UP001595478">
    <property type="component" value="Unassembled WGS sequence"/>
</dbReference>
<dbReference type="RefSeq" id="WP_376921169.1">
    <property type="nucleotide sequence ID" value="NZ_JBHRSW010000043.1"/>
</dbReference>
<evidence type="ECO:0000256" key="1">
    <source>
        <dbReference type="SAM" id="SignalP"/>
    </source>
</evidence>
<keyword evidence="1" id="KW-0732">Signal</keyword>
<sequence length="172" mass="17956">MSYLKTLTAFFFCAAATQSMQLNASTKTFQASVTAHPEAEFSETQALNFGTIATFVGASCALAADGSISGNCDASFADASTGNISVGGLLNNTLLNIQVSGSTNSYTSMTAQGNAILGSRLVPLEDGVPVQVNVGEDANNFNLKVFGAIEVKQTLEAGQNYHNDYTVEVSFQ</sequence>
<name>A0ABV7FRR7_9ALTE</name>
<dbReference type="EMBL" id="JBHRSW010000043">
    <property type="protein sequence ID" value="MFC3123049.1"/>
    <property type="molecule type" value="Genomic_DNA"/>
</dbReference>